<feature type="domain" description="3-hydroxyisobutyrate dehydrogenase-like NAD-binding" evidence="8">
    <location>
        <begin position="166"/>
        <end position="293"/>
    </location>
</feature>
<keyword evidence="4 6" id="KW-0520">NAD</keyword>
<dbReference type="InterPro" id="IPR029154">
    <property type="entry name" value="HIBADH-like_NADP-bd"/>
</dbReference>
<dbReference type="UniPathway" id="UPA00362"/>
<accession>A0A7W4W297</accession>
<comment type="caution">
    <text evidence="9">The sequence shown here is derived from an EMBL/GenBank/DDBJ whole genome shotgun (WGS) entry which is preliminary data.</text>
</comment>
<evidence type="ECO:0000256" key="1">
    <source>
        <dbReference type="ARBA" id="ARBA00009080"/>
    </source>
</evidence>
<comment type="catalytic activity">
    <reaction evidence="6">
        <text>3-hydroxy-2-methylpropanoate + NAD(+) = 2-methyl-3-oxopropanoate + NADH + H(+)</text>
        <dbReference type="Rhea" id="RHEA:17681"/>
        <dbReference type="ChEBI" id="CHEBI:11805"/>
        <dbReference type="ChEBI" id="CHEBI:15378"/>
        <dbReference type="ChEBI" id="CHEBI:57540"/>
        <dbReference type="ChEBI" id="CHEBI:57700"/>
        <dbReference type="ChEBI" id="CHEBI:57945"/>
        <dbReference type="EC" id="1.1.1.31"/>
    </reaction>
</comment>
<keyword evidence="2 6" id="KW-0101">Branched-chain amino acid catabolism</keyword>
<protein>
    <recommendedName>
        <fullName evidence="6">3-hydroxyisobutyrate dehydrogenase</fullName>
        <shortName evidence="6">HIBADH</shortName>
        <ecNumber evidence="6">1.1.1.31</ecNumber>
    </recommendedName>
</protein>
<comment type="similarity">
    <text evidence="1 6">Belongs to the HIBADH-related family.</text>
</comment>
<evidence type="ECO:0000313" key="9">
    <source>
        <dbReference type="EMBL" id="MBB3046120.1"/>
    </source>
</evidence>
<dbReference type="InterPro" id="IPR011548">
    <property type="entry name" value="HIBADH"/>
</dbReference>
<dbReference type="Gene3D" id="3.40.50.720">
    <property type="entry name" value="NAD(P)-binding Rossmann-like Domain"/>
    <property type="match status" value="1"/>
</dbReference>
<evidence type="ECO:0000256" key="5">
    <source>
        <dbReference type="PIRSR" id="PIRSR000103-1"/>
    </source>
</evidence>
<dbReference type="InterPro" id="IPR015815">
    <property type="entry name" value="HIBADH-related"/>
</dbReference>
<evidence type="ECO:0000256" key="4">
    <source>
        <dbReference type="ARBA" id="ARBA00023027"/>
    </source>
</evidence>
<evidence type="ECO:0000259" key="7">
    <source>
        <dbReference type="Pfam" id="PF03446"/>
    </source>
</evidence>
<dbReference type="NCBIfam" id="TIGR01692">
    <property type="entry name" value="HIBADH"/>
    <property type="match status" value="1"/>
</dbReference>
<sequence>MSTVAFIGLGNMGGPMAINLAKAGHTVTAFDLSEKALAAVKAEGVNIAASAADAIAGAEAVISMLPAGQHVLAVYLDEETGILKQLNKGALVLDCSTIDADSARALAKAGAELGVGVMDAPVSGGVAAAQAGTLSFMCGGSAEDFERAKAILAGMGKNIFHAGDNGAGQVAKMCNNMLLAIHMIGTAEALQLGANNGLDPKVLSEIMLASSGRNWSLEVYNPYPGVQENSAASKGYQPGFMVDLMIKDLGLAMENSIDSKSSVPMGSLARSLYTAHGMAGNGQKDFSSILNLLRKPS</sequence>
<dbReference type="InterPro" id="IPR036291">
    <property type="entry name" value="NAD(P)-bd_dom_sf"/>
</dbReference>
<dbReference type="SUPFAM" id="SSF51735">
    <property type="entry name" value="NAD(P)-binding Rossmann-fold domains"/>
    <property type="match status" value="1"/>
</dbReference>
<dbReference type="InterPro" id="IPR006115">
    <property type="entry name" value="6PGDH_NADP-bd"/>
</dbReference>
<keyword evidence="3 6" id="KW-0560">Oxidoreductase</keyword>
<dbReference type="FunFam" id="1.10.1040.10:FF:000006">
    <property type="entry name" value="3-hydroxyisobutyrate dehydrogenase"/>
    <property type="match status" value="1"/>
</dbReference>
<comment type="pathway">
    <text evidence="6">Amino-acid degradation; L-valine degradation.</text>
</comment>
<evidence type="ECO:0000313" key="10">
    <source>
        <dbReference type="Proteomes" id="UP000537130"/>
    </source>
</evidence>
<organism evidence="9 10">
    <name type="scientific">Litorivivens lipolytica</name>
    <dbReference type="NCBI Taxonomy" id="1524264"/>
    <lineage>
        <taxon>Bacteria</taxon>
        <taxon>Pseudomonadati</taxon>
        <taxon>Pseudomonadota</taxon>
        <taxon>Gammaproteobacteria</taxon>
        <taxon>Litorivivens</taxon>
    </lineage>
</organism>
<reference evidence="9 10" key="1">
    <citation type="submission" date="2020-08" db="EMBL/GenBank/DDBJ databases">
        <title>Genomic Encyclopedia of Type Strains, Phase III (KMG-III): the genomes of soil and plant-associated and newly described type strains.</title>
        <authorList>
            <person name="Whitman W."/>
        </authorList>
    </citation>
    <scope>NUCLEOTIDE SEQUENCE [LARGE SCALE GENOMIC DNA]</scope>
    <source>
        <strain evidence="9 10">CECT 8654</strain>
    </source>
</reference>
<feature type="domain" description="6-phosphogluconate dehydrogenase NADP-binding" evidence="7">
    <location>
        <begin position="3"/>
        <end position="163"/>
    </location>
</feature>
<dbReference type="GO" id="GO:0008442">
    <property type="term" value="F:3-hydroxyisobutyrate dehydrogenase activity"/>
    <property type="evidence" value="ECO:0007669"/>
    <property type="project" value="UniProtKB-EC"/>
</dbReference>
<dbReference type="InterPro" id="IPR008927">
    <property type="entry name" value="6-PGluconate_DH-like_C_sf"/>
</dbReference>
<dbReference type="InterPro" id="IPR013328">
    <property type="entry name" value="6PGD_dom2"/>
</dbReference>
<proteinExistence type="inferred from homology"/>
<dbReference type="Gene3D" id="1.10.1040.10">
    <property type="entry name" value="N-(1-d-carboxylethyl)-l-norvaline Dehydrogenase, domain 2"/>
    <property type="match status" value="1"/>
</dbReference>
<dbReference type="GO" id="GO:0051287">
    <property type="term" value="F:NAD binding"/>
    <property type="evidence" value="ECO:0007669"/>
    <property type="project" value="InterPro"/>
</dbReference>
<dbReference type="PANTHER" id="PTHR22981">
    <property type="entry name" value="3-HYDROXYISOBUTYRATE DEHYDROGENASE-RELATED"/>
    <property type="match status" value="1"/>
</dbReference>
<dbReference type="GO" id="GO:0050661">
    <property type="term" value="F:NADP binding"/>
    <property type="evidence" value="ECO:0007669"/>
    <property type="project" value="InterPro"/>
</dbReference>
<dbReference type="SUPFAM" id="SSF48179">
    <property type="entry name" value="6-phosphogluconate dehydrogenase C-terminal domain-like"/>
    <property type="match status" value="1"/>
</dbReference>
<dbReference type="AlphaFoldDB" id="A0A7W4W297"/>
<dbReference type="RefSeq" id="WP_183408824.1">
    <property type="nucleotide sequence ID" value="NZ_JACHWY010000001.1"/>
</dbReference>
<dbReference type="GO" id="GO:0006574">
    <property type="term" value="P:L-valine catabolic process"/>
    <property type="evidence" value="ECO:0007669"/>
    <property type="project" value="UniProtKB-UniPathway"/>
</dbReference>
<dbReference type="Pfam" id="PF14833">
    <property type="entry name" value="NAD_binding_11"/>
    <property type="match status" value="1"/>
</dbReference>
<evidence type="ECO:0000256" key="2">
    <source>
        <dbReference type="ARBA" id="ARBA00022456"/>
    </source>
</evidence>
<name>A0A7W4W297_9GAMM</name>
<evidence type="ECO:0000256" key="6">
    <source>
        <dbReference type="RuleBase" id="RU910714"/>
    </source>
</evidence>
<dbReference type="EC" id="1.1.1.31" evidence="6"/>
<evidence type="ECO:0000256" key="3">
    <source>
        <dbReference type="ARBA" id="ARBA00023002"/>
    </source>
</evidence>
<dbReference type="Proteomes" id="UP000537130">
    <property type="component" value="Unassembled WGS sequence"/>
</dbReference>
<dbReference type="PIRSF" id="PIRSF000103">
    <property type="entry name" value="HIBADH"/>
    <property type="match status" value="1"/>
</dbReference>
<dbReference type="PROSITE" id="PS00895">
    <property type="entry name" value="3_HYDROXYISOBUT_DH"/>
    <property type="match status" value="1"/>
</dbReference>
<feature type="active site" evidence="5">
    <location>
        <position position="172"/>
    </location>
</feature>
<dbReference type="Pfam" id="PF03446">
    <property type="entry name" value="NAD_binding_2"/>
    <property type="match status" value="1"/>
</dbReference>
<dbReference type="InterPro" id="IPR002204">
    <property type="entry name" value="3-OH-isobutyrate_DH-rel_CS"/>
</dbReference>
<evidence type="ECO:0000259" key="8">
    <source>
        <dbReference type="Pfam" id="PF14833"/>
    </source>
</evidence>
<dbReference type="PANTHER" id="PTHR22981:SF7">
    <property type="entry name" value="3-HYDROXYISOBUTYRATE DEHYDROGENASE, MITOCHONDRIAL"/>
    <property type="match status" value="1"/>
</dbReference>
<keyword evidence="10" id="KW-1185">Reference proteome</keyword>
<gene>
    <name evidence="9" type="ORF">FHR99_000356</name>
</gene>
<dbReference type="EMBL" id="JACHWY010000001">
    <property type="protein sequence ID" value="MBB3046120.1"/>
    <property type="molecule type" value="Genomic_DNA"/>
</dbReference>